<sequence>MKFNNIKAILFDSGRVLNYPRTGNWFISPRIYEFIDRDIFDRVKELDINRAFRKAYDYIEKQSLIIDREQEYYHFRRFYRIFSDELPILNLDDELVDMIAKDLVYNNRKYKFYDDVYEVIPKLYERYELGIVSDAWPSLLNVYEEAGLRDYFSTFIISSIMGVTKPDKGMFIPALEELGISPAQTLFIDDNYSNCQGAEELGINSIVLDRDKGYDEQVESISSLDELVKILD</sequence>
<gene>
    <name evidence="1" type="ORF">HYG85_20880</name>
</gene>
<keyword evidence="1" id="KW-0378">Hydrolase</keyword>
<dbReference type="InterPro" id="IPR041492">
    <property type="entry name" value="HAD_2"/>
</dbReference>
<organism evidence="1 2">
    <name type="scientific">Vallitalea guaymasensis</name>
    <dbReference type="NCBI Taxonomy" id="1185412"/>
    <lineage>
        <taxon>Bacteria</taxon>
        <taxon>Bacillati</taxon>
        <taxon>Bacillota</taxon>
        <taxon>Clostridia</taxon>
        <taxon>Lachnospirales</taxon>
        <taxon>Vallitaleaceae</taxon>
        <taxon>Vallitalea</taxon>
    </lineage>
</organism>
<dbReference type="KEGG" id="vgu:HYG85_20880"/>
<name>A0A8J8MFQ0_9FIRM</name>
<evidence type="ECO:0000313" key="1">
    <source>
        <dbReference type="EMBL" id="QUH32086.1"/>
    </source>
</evidence>
<dbReference type="Gene3D" id="3.40.50.1000">
    <property type="entry name" value="HAD superfamily/HAD-like"/>
    <property type="match status" value="1"/>
</dbReference>
<dbReference type="Proteomes" id="UP000677305">
    <property type="component" value="Chromosome"/>
</dbReference>
<dbReference type="NCBIfam" id="TIGR01549">
    <property type="entry name" value="HAD-SF-IA-v1"/>
    <property type="match status" value="1"/>
</dbReference>
<evidence type="ECO:0000313" key="2">
    <source>
        <dbReference type="Proteomes" id="UP000677305"/>
    </source>
</evidence>
<reference evidence="1 2" key="1">
    <citation type="submission" date="2020-07" db="EMBL/GenBank/DDBJ databases">
        <title>Vallitalea guaymasensis genome.</title>
        <authorList>
            <person name="Postec A."/>
        </authorList>
    </citation>
    <scope>NUCLEOTIDE SEQUENCE [LARGE SCALE GENOMIC DNA]</scope>
    <source>
        <strain evidence="1 2">Ra1766G1</strain>
    </source>
</reference>
<dbReference type="NCBIfam" id="TIGR01509">
    <property type="entry name" value="HAD-SF-IA-v3"/>
    <property type="match status" value="1"/>
</dbReference>
<proteinExistence type="predicted"/>
<dbReference type="GO" id="GO:0016787">
    <property type="term" value="F:hydrolase activity"/>
    <property type="evidence" value="ECO:0007669"/>
    <property type="project" value="UniProtKB-KW"/>
</dbReference>
<dbReference type="InterPro" id="IPR036412">
    <property type="entry name" value="HAD-like_sf"/>
</dbReference>
<keyword evidence="2" id="KW-1185">Reference proteome</keyword>
<dbReference type="PANTHER" id="PTHR43611">
    <property type="entry name" value="ALPHA-D-GLUCOSE 1-PHOSPHATE PHOSPHATASE"/>
    <property type="match status" value="1"/>
</dbReference>
<dbReference type="Pfam" id="PF13419">
    <property type="entry name" value="HAD_2"/>
    <property type="match status" value="1"/>
</dbReference>
<dbReference type="InterPro" id="IPR023214">
    <property type="entry name" value="HAD_sf"/>
</dbReference>
<dbReference type="AlphaFoldDB" id="A0A8J8MFQ0"/>
<dbReference type="EMBL" id="CP058561">
    <property type="protein sequence ID" value="QUH32086.1"/>
    <property type="molecule type" value="Genomic_DNA"/>
</dbReference>
<dbReference type="PANTHER" id="PTHR43611:SF3">
    <property type="entry name" value="FLAVIN MONONUCLEOTIDE HYDROLASE 1, CHLOROPLATIC"/>
    <property type="match status" value="1"/>
</dbReference>
<dbReference type="InterPro" id="IPR006439">
    <property type="entry name" value="HAD-SF_hydro_IA"/>
</dbReference>
<accession>A0A8J8MFQ0</accession>
<protein>
    <submittedName>
        <fullName evidence="1">HAD family hydrolase</fullName>
    </submittedName>
</protein>
<dbReference type="SUPFAM" id="SSF56784">
    <property type="entry name" value="HAD-like"/>
    <property type="match status" value="1"/>
</dbReference>